<dbReference type="InterPro" id="IPR001387">
    <property type="entry name" value="Cro/C1-type_HTH"/>
</dbReference>
<name>A0A9E5JNW4_9MICO</name>
<keyword evidence="3" id="KW-1185">Reference proteome</keyword>
<dbReference type="Proteomes" id="UP000818266">
    <property type="component" value="Unassembled WGS sequence"/>
</dbReference>
<reference evidence="2 3" key="1">
    <citation type="submission" date="2020-03" db="EMBL/GenBank/DDBJ databases">
        <title>Chryseoglobus sp. isolated from a deep-sea seamount.</title>
        <authorList>
            <person name="Zhang D.-C."/>
        </authorList>
    </citation>
    <scope>NUCLEOTIDE SEQUENCE [LARGE SCALE GENOMIC DNA]</scope>
    <source>
        <strain evidence="2 3">KN1116</strain>
    </source>
</reference>
<dbReference type="EMBL" id="VIKT02000010">
    <property type="protein sequence ID" value="NHF63099.1"/>
    <property type="molecule type" value="Genomic_DNA"/>
</dbReference>
<dbReference type="SMART" id="SM00530">
    <property type="entry name" value="HTH_XRE"/>
    <property type="match status" value="1"/>
</dbReference>
<dbReference type="GO" id="GO:0003677">
    <property type="term" value="F:DNA binding"/>
    <property type="evidence" value="ECO:0007669"/>
    <property type="project" value="InterPro"/>
</dbReference>
<organism evidence="2 3">
    <name type="scientific">Microcella pacifica</name>
    <dbReference type="NCBI Taxonomy" id="2591847"/>
    <lineage>
        <taxon>Bacteria</taxon>
        <taxon>Bacillati</taxon>
        <taxon>Actinomycetota</taxon>
        <taxon>Actinomycetes</taxon>
        <taxon>Micrococcales</taxon>
        <taxon>Microbacteriaceae</taxon>
        <taxon>Microcella</taxon>
    </lineage>
</organism>
<dbReference type="InterPro" id="IPR010982">
    <property type="entry name" value="Lambda_DNA-bd_dom_sf"/>
</dbReference>
<protein>
    <submittedName>
        <fullName evidence="2">Helix-turn-helix transcriptional regulator</fullName>
    </submittedName>
</protein>
<evidence type="ECO:0000313" key="2">
    <source>
        <dbReference type="EMBL" id="NHF63099.1"/>
    </source>
</evidence>
<accession>A0A9E5JNW4</accession>
<evidence type="ECO:0000313" key="3">
    <source>
        <dbReference type="Proteomes" id="UP000818266"/>
    </source>
</evidence>
<dbReference type="RefSeq" id="WP_165638076.1">
    <property type="nucleotide sequence ID" value="NZ_JAVJPO010000010.1"/>
</dbReference>
<evidence type="ECO:0000259" key="1">
    <source>
        <dbReference type="PROSITE" id="PS50943"/>
    </source>
</evidence>
<dbReference type="Gene3D" id="1.10.260.40">
    <property type="entry name" value="lambda repressor-like DNA-binding domains"/>
    <property type="match status" value="1"/>
</dbReference>
<dbReference type="CDD" id="cd00093">
    <property type="entry name" value="HTH_XRE"/>
    <property type="match status" value="1"/>
</dbReference>
<dbReference type="Pfam" id="PF01381">
    <property type="entry name" value="HTH_3"/>
    <property type="match status" value="1"/>
</dbReference>
<sequence length="191" mass="21225">MDLIDALRRARVSRGWDQSELAQRLGTSQSAISFIEGRRRSPRLDTVENWLSSTNHRVVVYPSVFADATETARSIDDALTVGDRDRAWRALLDYSDGLAVCLPVECVLLAASAPPVSAEPTWAAALAAVTDWRLRDRALPVPEWVDEPERTLTNAQPLVISDYDLTPELDDVPEEFQRRNLLVEAGALRSA</sequence>
<gene>
    <name evidence="2" type="ORF">FK219_007580</name>
</gene>
<comment type="caution">
    <text evidence="2">The sequence shown here is derived from an EMBL/GenBank/DDBJ whole genome shotgun (WGS) entry which is preliminary data.</text>
</comment>
<feature type="domain" description="HTH cro/C1-type" evidence="1">
    <location>
        <begin position="7"/>
        <end position="48"/>
    </location>
</feature>
<dbReference type="AlphaFoldDB" id="A0A9E5JNW4"/>
<proteinExistence type="predicted"/>
<dbReference type="PROSITE" id="PS50943">
    <property type="entry name" value="HTH_CROC1"/>
    <property type="match status" value="1"/>
</dbReference>
<dbReference type="SUPFAM" id="SSF47413">
    <property type="entry name" value="lambda repressor-like DNA-binding domains"/>
    <property type="match status" value="1"/>
</dbReference>